<sequence>MLNMTLCFRLIPKDRSDTWPWELNCSSSFPLAVKSSTLDAPIWILLTLQIVPLFFSDPLEGSVFLVSGPNDEDDEVGKSGVFEEVMKGLHYGTKESLGCAAEMVNKNMVGLAVVRFFDGYCGWEKEQLQKEIRAEYWTVAACSSAIIGLESEVVVGFARRSLG</sequence>
<dbReference type="EMBL" id="JAKOGI010001930">
    <property type="protein sequence ID" value="KAJ8423602.1"/>
    <property type="molecule type" value="Genomic_DNA"/>
</dbReference>
<dbReference type="PANTHER" id="PTHR31984">
    <property type="entry name" value="TRANSPORTER, PUTATIVE (DUF179)-RELATED"/>
    <property type="match status" value="1"/>
</dbReference>
<keyword evidence="2" id="KW-1185">Reference proteome</keyword>
<gene>
    <name evidence="1" type="ORF">Cgig2_018448</name>
</gene>
<evidence type="ECO:0000313" key="1">
    <source>
        <dbReference type="EMBL" id="KAJ8423602.1"/>
    </source>
</evidence>
<accession>A0A9Q1JGB5</accession>
<dbReference type="Gene3D" id="3.40.1740.10">
    <property type="entry name" value="VC0467-like"/>
    <property type="match status" value="1"/>
</dbReference>
<evidence type="ECO:0000313" key="2">
    <source>
        <dbReference type="Proteomes" id="UP001153076"/>
    </source>
</evidence>
<comment type="caution">
    <text evidence="1">The sequence shown here is derived from an EMBL/GenBank/DDBJ whole genome shotgun (WGS) entry which is preliminary data.</text>
</comment>
<proteinExistence type="predicted"/>
<dbReference type="SUPFAM" id="SSF143456">
    <property type="entry name" value="VC0467-like"/>
    <property type="match status" value="1"/>
</dbReference>
<dbReference type="InterPro" id="IPR003774">
    <property type="entry name" value="AlgH-like"/>
</dbReference>
<dbReference type="OrthoDB" id="272750at2759"/>
<reference evidence="1" key="1">
    <citation type="submission" date="2022-04" db="EMBL/GenBank/DDBJ databases">
        <title>Carnegiea gigantea Genome sequencing and assembly v2.</title>
        <authorList>
            <person name="Copetti D."/>
            <person name="Sanderson M.J."/>
            <person name="Burquez A."/>
            <person name="Wojciechowski M.F."/>
        </authorList>
    </citation>
    <scope>NUCLEOTIDE SEQUENCE</scope>
    <source>
        <strain evidence="1">SGP5-SGP5p</strain>
        <tissue evidence="1">Aerial part</tissue>
    </source>
</reference>
<name>A0A9Q1JGB5_9CARY</name>
<dbReference type="Pfam" id="PF02622">
    <property type="entry name" value="DUF179"/>
    <property type="match status" value="1"/>
</dbReference>
<dbReference type="Proteomes" id="UP001153076">
    <property type="component" value="Unassembled WGS sequence"/>
</dbReference>
<protein>
    <submittedName>
        <fullName evidence="1">Uncharacterized protein</fullName>
    </submittedName>
</protein>
<dbReference type="PANTHER" id="PTHR31984:SF1">
    <property type="entry name" value="OS10G0330400 PROTEIN"/>
    <property type="match status" value="1"/>
</dbReference>
<dbReference type="AlphaFoldDB" id="A0A9Q1JGB5"/>
<organism evidence="1 2">
    <name type="scientific">Carnegiea gigantea</name>
    <dbReference type="NCBI Taxonomy" id="171969"/>
    <lineage>
        <taxon>Eukaryota</taxon>
        <taxon>Viridiplantae</taxon>
        <taxon>Streptophyta</taxon>
        <taxon>Embryophyta</taxon>
        <taxon>Tracheophyta</taxon>
        <taxon>Spermatophyta</taxon>
        <taxon>Magnoliopsida</taxon>
        <taxon>eudicotyledons</taxon>
        <taxon>Gunneridae</taxon>
        <taxon>Pentapetalae</taxon>
        <taxon>Caryophyllales</taxon>
        <taxon>Cactineae</taxon>
        <taxon>Cactaceae</taxon>
        <taxon>Cactoideae</taxon>
        <taxon>Echinocereeae</taxon>
        <taxon>Carnegiea</taxon>
    </lineage>
</organism>